<evidence type="ECO:0000256" key="3">
    <source>
        <dbReference type="ARBA" id="ARBA00022723"/>
    </source>
</evidence>
<dbReference type="InterPro" id="IPR002828">
    <property type="entry name" value="SurE-like_Pase/nucleotidase"/>
</dbReference>
<sequence length="257" mass="26265">VKVLVTNDDGIDSPGLHALAGAIIEVGWTPVVAAPASDFSAASAALGPLDEPNRVSINQVDLPGLAGVEAHSVGAPPAFIVLLGDLGVFGEAVELVLAGVNRGSNTGTGTLYSATLGAVLTGRQLGRSGLALSQVDGHQNGPQHWSSATEIAKPLITWLATMTEPIALNVNVPNLPLGEIVGIRQAELGPKGEVQTEIVDQDDQGIEFNLVPVSAEPPANSDIALLKSDHATVSAVTGPTIVGGLTLPVGKWWNSRN</sequence>
<dbReference type="GO" id="GO:0008253">
    <property type="term" value="F:5'-nucleotidase activity"/>
    <property type="evidence" value="ECO:0007669"/>
    <property type="project" value="TreeGrafter"/>
</dbReference>
<dbReference type="EMBL" id="UINC01019219">
    <property type="protein sequence ID" value="SVA81276.1"/>
    <property type="molecule type" value="Genomic_DNA"/>
</dbReference>
<accession>A0A381YW71</accession>
<comment type="similarity">
    <text evidence="1">Belongs to the SurE nucleotidase family.</text>
</comment>
<dbReference type="PANTHER" id="PTHR30457">
    <property type="entry name" value="5'-NUCLEOTIDASE SURE"/>
    <property type="match status" value="1"/>
</dbReference>
<organism evidence="7">
    <name type="scientific">marine metagenome</name>
    <dbReference type="NCBI Taxonomy" id="408172"/>
    <lineage>
        <taxon>unclassified sequences</taxon>
        <taxon>metagenomes</taxon>
        <taxon>ecological metagenomes</taxon>
    </lineage>
</organism>
<evidence type="ECO:0000313" key="7">
    <source>
        <dbReference type="EMBL" id="SVA81276.1"/>
    </source>
</evidence>
<dbReference type="PANTHER" id="PTHR30457:SF12">
    <property type="entry name" value="5'_3'-NUCLEOTIDASE SURE"/>
    <property type="match status" value="1"/>
</dbReference>
<dbReference type="Gene3D" id="3.40.1210.10">
    <property type="entry name" value="Survival protein SurE-like phosphatase/nucleotidase"/>
    <property type="match status" value="1"/>
</dbReference>
<dbReference type="InterPro" id="IPR030048">
    <property type="entry name" value="SurE"/>
</dbReference>
<feature type="non-terminal residue" evidence="7">
    <location>
        <position position="1"/>
    </location>
</feature>
<dbReference type="GO" id="GO:0008254">
    <property type="term" value="F:3'-nucleotidase activity"/>
    <property type="evidence" value="ECO:0007669"/>
    <property type="project" value="TreeGrafter"/>
</dbReference>
<dbReference type="GO" id="GO:0046872">
    <property type="term" value="F:metal ion binding"/>
    <property type="evidence" value="ECO:0007669"/>
    <property type="project" value="UniProtKB-KW"/>
</dbReference>
<dbReference type="InterPro" id="IPR036523">
    <property type="entry name" value="SurE-like_sf"/>
</dbReference>
<reference evidence="7" key="1">
    <citation type="submission" date="2018-05" db="EMBL/GenBank/DDBJ databases">
        <authorList>
            <person name="Lanie J.A."/>
            <person name="Ng W.-L."/>
            <person name="Kazmierczak K.M."/>
            <person name="Andrzejewski T.M."/>
            <person name="Davidsen T.M."/>
            <person name="Wayne K.J."/>
            <person name="Tettelin H."/>
            <person name="Glass J.I."/>
            <person name="Rusch D."/>
            <person name="Podicherti R."/>
            <person name="Tsui H.-C.T."/>
            <person name="Winkler M.E."/>
        </authorList>
    </citation>
    <scope>NUCLEOTIDE SEQUENCE</scope>
</reference>
<evidence type="ECO:0000256" key="4">
    <source>
        <dbReference type="ARBA" id="ARBA00022741"/>
    </source>
</evidence>
<protein>
    <recommendedName>
        <fullName evidence="6">Survival protein SurE-like phosphatase/nucleotidase domain-containing protein</fullName>
    </recommendedName>
</protein>
<proteinExistence type="inferred from homology"/>
<evidence type="ECO:0000259" key="6">
    <source>
        <dbReference type="Pfam" id="PF01975"/>
    </source>
</evidence>
<keyword evidence="3" id="KW-0479">Metal-binding</keyword>
<dbReference type="AlphaFoldDB" id="A0A381YW71"/>
<evidence type="ECO:0000256" key="5">
    <source>
        <dbReference type="ARBA" id="ARBA00022801"/>
    </source>
</evidence>
<dbReference type="SUPFAM" id="SSF64167">
    <property type="entry name" value="SurE-like"/>
    <property type="match status" value="1"/>
</dbReference>
<keyword evidence="2" id="KW-0963">Cytoplasm</keyword>
<dbReference type="GO" id="GO:0004309">
    <property type="term" value="F:exopolyphosphatase activity"/>
    <property type="evidence" value="ECO:0007669"/>
    <property type="project" value="TreeGrafter"/>
</dbReference>
<dbReference type="GO" id="GO:0000166">
    <property type="term" value="F:nucleotide binding"/>
    <property type="evidence" value="ECO:0007669"/>
    <property type="project" value="UniProtKB-KW"/>
</dbReference>
<dbReference type="Pfam" id="PF01975">
    <property type="entry name" value="SurE"/>
    <property type="match status" value="1"/>
</dbReference>
<name>A0A381YW71_9ZZZZ</name>
<gene>
    <name evidence="7" type="ORF">METZ01_LOCUS134130</name>
</gene>
<evidence type="ECO:0000256" key="2">
    <source>
        <dbReference type="ARBA" id="ARBA00022490"/>
    </source>
</evidence>
<feature type="domain" description="Survival protein SurE-like phosphatase/nucleotidase" evidence="6">
    <location>
        <begin position="3"/>
        <end position="189"/>
    </location>
</feature>
<keyword evidence="4" id="KW-0547">Nucleotide-binding</keyword>
<keyword evidence="5" id="KW-0378">Hydrolase</keyword>
<evidence type="ECO:0000256" key="1">
    <source>
        <dbReference type="ARBA" id="ARBA00011062"/>
    </source>
</evidence>